<keyword evidence="1" id="KW-0132">Cell division</keyword>
<evidence type="ECO:0000313" key="4">
    <source>
        <dbReference type="EMBL" id="CAK9160185.1"/>
    </source>
</evidence>
<reference evidence="4 5" key="1">
    <citation type="submission" date="2024-02" db="EMBL/GenBank/DDBJ databases">
        <authorList>
            <person name="Vignale AGUSTIN F."/>
            <person name="Sosa J E."/>
            <person name="Modenutti C."/>
        </authorList>
    </citation>
    <scope>NUCLEOTIDE SEQUENCE [LARGE SCALE GENOMIC DNA]</scope>
</reference>
<protein>
    <recommendedName>
        <fullName evidence="3">Cyclin N-terminal domain-containing protein</fullName>
    </recommendedName>
</protein>
<accession>A0ABC8SWH0</accession>
<proteinExistence type="predicted"/>
<dbReference type="Pfam" id="PF00134">
    <property type="entry name" value="Cyclin_N"/>
    <property type="match status" value="1"/>
</dbReference>
<dbReference type="CDD" id="cd20544">
    <property type="entry name" value="CYCLIN_AtCycD-like_rpt2"/>
    <property type="match status" value="1"/>
</dbReference>
<evidence type="ECO:0000313" key="5">
    <source>
        <dbReference type="Proteomes" id="UP001642360"/>
    </source>
</evidence>
<keyword evidence="5" id="KW-1185">Reference proteome</keyword>
<dbReference type="InterPro" id="IPR039361">
    <property type="entry name" value="Cyclin"/>
</dbReference>
<dbReference type="EMBL" id="CAUOFW020003480">
    <property type="protein sequence ID" value="CAK9160185.1"/>
    <property type="molecule type" value="Genomic_DNA"/>
</dbReference>
<dbReference type="AlphaFoldDB" id="A0ABC8SWH0"/>
<dbReference type="Proteomes" id="UP001642360">
    <property type="component" value="Unassembled WGS sequence"/>
</dbReference>
<evidence type="ECO:0000256" key="1">
    <source>
        <dbReference type="ARBA" id="ARBA00022618"/>
    </source>
</evidence>
<feature type="domain" description="Cyclin N-terminal" evidence="3">
    <location>
        <begin position="18"/>
        <end position="143"/>
    </location>
</feature>
<gene>
    <name evidence="4" type="ORF">ILEXP_LOCUS28923</name>
</gene>
<dbReference type="InterPro" id="IPR036915">
    <property type="entry name" value="Cyclin-like_sf"/>
</dbReference>
<dbReference type="Gene3D" id="1.10.472.10">
    <property type="entry name" value="Cyclin-like"/>
    <property type="match status" value="2"/>
</dbReference>
<organism evidence="4 5">
    <name type="scientific">Ilex paraguariensis</name>
    <name type="common">yerba mate</name>
    <dbReference type="NCBI Taxonomy" id="185542"/>
    <lineage>
        <taxon>Eukaryota</taxon>
        <taxon>Viridiplantae</taxon>
        <taxon>Streptophyta</taxon>
        <taxon>Embryophyta</taxon>
        <taxon>Tracheophyta</taxon>
        <taxon>Spermatophyta</taxon>
        <taxon>Magnoliopsida</taxon>
        <taxon>eudicotyledons</taxon>
        <taxon>Gunneridae</taxon>
        <taxon>Pentapetalae</taxon>
        <taxon>asterids</taxon>
        <taxon>campanulids</taxon>
        <taxon>Aquifoliales</taxon>
        <taxon>Aquifoliaceae</taxon>
        <taxon>Ilex</taxon>
    </lineage>
</organism>
<comment type="caution">
    <text evidence="4">The sequence shown here is derived from an EMBL/GenBank/DDBJ whole genome shotgun (WGS) entry which is preliminary data.</text>
</comment>
<dbReference type="InterPro" id="IPR006671">
    <property type="entry name" value="Cyclin_N"/>
</dbReference>
<evidence type="ECO:0000256" key="2">
    <source>
        <dbReference type="ARBA" id="ARBA00023306"/>
    </source>
</evidence>
<dbReference type="GO" id="GO:0051301">
    <property type="term" value="P:cell division"/>
    <property type="evidence" value="ECO:0007669"/>
    <property type="project" value="UniProtKB-KW"/>
</dbReference>
<keyword evidence="2" id="KW-0131">Cell cycle</keyword>
<dbReference type="PANTHER" id="PTHR10177">
    <property type="entry name" value="CYCLINS"/>
    <property type="match status" value="1"/>
</dbReference>
<sequence>MALELRIAVVEEPKHQSIQKLFQEESEHMAAEGYSHNQTASLQRRRATFFIGQYGVSHYDPFTSYLAMSYFDRYVSRNPFQDKPTDQSLKISAIACLMIAWKMRTQRFSLREFMTRNNLNKLELREIERMEFRIIAGLNWRLRSITALCFLDFFISLLNIDDDQRLAQYLKLIGLEVVFRMQGDIEYTKFRPSTIAASAVLAESPLMGRYSEFMETIESRQFVNKDDLTKCERALRVTFATDFVIEIGGAHGPPAPFSPPRRIFLNRPMIRLLMMLKPQIDNGL</sequence>
<dbReference type="SUPFAM" id="SSF47954">
    <property type="entry name" value="Cyclin-like"/>
    <property type="match status" value="2"/>
</dbReference>
<evidence type="ECO:0000259" key="3">
    <source>
        <dbReference type="Pfam" id="PF00134"/>
    </source>
</evidence>
<name>A0ABC8SWH0_9AQUA</name>